<dbReference type="EMBL" id="QFRI01000002">
    <property type="protein sequence ID" value="PWH82305.1"/>
    <property type="molecule type" value="Genomic_DNA"/>
</dbReference>
<dbReference type="RefSeq" id="WP_109352671.1">
    <property type="nucleotide sequence ID" value="NZ_QFRI01000002.1"/>
</dbReference>
<reference evidence="2" key="3">
    <citation type="submission" date="2018-05" db="EMBL/GenBank/DDBJ databases">
        <authorList>
            <person name="Lu D."/>
        </authorList>
    </citation>
    <scope>NUCLEOTIDE SEQUENCE [LARGE SCALE GENOMIC DNA]</scope>
    <source>
        <strain evidence="2">ZY111</strain>
    </source>
</reference>
<comment type="caution">
    <text evidence="1">The sequence shown here is derived from an EMBL/GenBank/DDBJ whole genome shotgun (WGS) entry which is preliminary data.</text>
</comment>
<name>A0A2U2X3E4_9FLAO</name>
<gene>
    <name evidence="1" type="ORF">DIS18_08585</name>
</gene>
<dbReference type="Proteomes" id="UP000245375">
    <property type="component" value="Unassembled WGS sequence"/>
</dbReference>
<evidence type="ECO:0000313" key="1">
    <source>
        <dbReference type="EMBL" id="PWH82305.1"/>
    </source>
</evidence>
<evidence type="ECO:0000313" key="2">
    <source>
        <dbReference type="Proteomes" id="UP000245375"/>
    </source>
</evidence>
<accession>A0A2U2X3E4</accession>
<reference evidence="2" key="2">
    <citation type="submission" date="2018-05" db="EMBL/GenBank/DDBJ databases">
        <title>Algibacter marinivivus sp. nov., isolated from sample around a algae.</title>
        <authorList>
            <person name="Lu D."/>
        </authorList>
    </citation>
    <scope>NUCLEOTIDE SEQUENCE [LARGE SCALE GENOMIC DNA]</scope>
    <source>
        <strain evidence="2">ZY111</strain>
    </source>
</reference>
<proteinExistence type="predicted"/>
<reference evidence="1 2" key="1">
    <citation type="submission" date="2018-05" db="EMBL/GenBank/DDBJ databases">
        <title>Algibacter marinivivus sp. nov., isolated from sample around a algae.</title>
        <authorList>
            <person name="Zhong X."/>
        </authorList>
    </citation>
    <scope>NUCLEOTIDE SEQUENCE [LARGE SCALE GENOMIC DNA]</scope>
    <source>
        <strain evidence="1 2">ZY111</strain>
    </source>
</reference>
<dbReference type="OrthoDB" id="127805at2"/>
<sequence length="314" mass="35995">MSHTILHITNGGVLTSYLKELQIQGEIVTWQEMLCEGPTQEIVHSTSLIEKRGEFLNTFYDIELDLNKIDFALSQLDNANDRYNEVTIWFEYDLFCHINMIAVISMLKQKNIKLPVYLVCSGRVSGTKDLKGLGELSPEQLMNHYKKKVKLTAKDLDLAITLWQIYCGVDHNLFKPYITKTSSFKYLSNCLKAHLERFPDSVSGLNILETNILNLIKENDIKSKHHLLGYALNYQGFYGYGDLQLNRIIDYLSPLYTVTENSVKLNRKGHEVLIGQLNASKEFKNDMVFGGLSKSDFQFNKQENKLVKTVTNAH</sequence>
<protein>
    <submittedName>
        <fullName evidence="1">DUF1835 domain-containing protein</fullName>
    </submittedName>
</protein>
<organism evidence="1 2">
    <name type="scientific">Algibacter marinivivus</name>
    <dbReference type="NCBI Taxonomy" id="2100723"/>
    <lineage>
        <taxon>Bacteria</taxon>
        <taxon>Pseudomonadati</taxon>
        <taxon>Bacteroidota</taxon>
        <taxon>Flavobacteriia</taxon>
        <taxon>Flavobacteriales</taxon>
        <taxon>Flavobacteriaceae</taxon>
        <taxon>Algibacter</taxon>
    </lineage>
</organism>
<keyword evidence="2" id="KW-1185">Reference proteome</keyword>
<dbReference type="AlphaFoldDB" id="A0A2U2X3E4"/>